<dbReference type="GO" id="GO:0005634">
    <property type="term" value="C:nucleus"/>
    <property type="evidence" value="ECO:0000318"/>
    <property type="project" value="GO_Central"/>
</dbReference>
<feature type="compositionally biased region" description="Low complexity" evidence="2">
    <location>
        <begin position="112"/>
        <end position="126"/>
    </location>
</feature>
<dbReference type="OMA" id="FAVGGMR"/>
<dbReference type="GO" id="GO:0006406">
    <property type="term" value="P:mRNA export from nucleus"/>
    <property type="evidence" value="ECO:0000318"/>
    <property type="project" value="GO_Central"/>
</dbReference>
<dbReference type="GO" id="GO:0003729">
    <property type="term" value="F:mRNA binding"/>
    <property type="evidence" value="ECO:0000318"/>
    <property type="project" value="GO_Central"/>
</dbReference>
<dbReference type="eggNOG" id="ENOG502QV0X">
    <property type="taxonomic scope" value="Eukaryota"/>
</dbReference>
<feature type="compositionally biased region" description="Basic residues" evidence="2">
    <location>
        <begin position="186"/>
        <end position="198"/>
    </location>
</feature>
<evidence type="ECO:0000256" key="1">
    <source>
        <dbReference type="ARBA" id="ARBA00022884"/>
    </source>
</evidence>
<feature type="compositionally biased region" description="Polar residues" evidence="2">
    <location>
        <begin position="39"/>
        <end position="59"/>
    </location>
</feature>
<gene>
    <name evidence="4" type="ORF">DAPPUDRAFT_110449</name>
</gene>
<feature type="compositionally biased region" description="Polar residues" evidence="2">
    <location>
        <begin position="87"/>
        <end position="106"/>
    </location>
</feature>
<feature type="region of interest" description="Disordered" evidence="2">
    <location>
        <begin position="23"/>
        <end position="65"/>
    </location>
</feature>
<keyword evidence="1" id="KW-0694">RNA-binding</keyword>
<feature type="domain" description="Chromatin target of PRMT1 protein C-terminal" evidence="3">
    <location>
        <begin position="195"/>
        <end position="295"/>
    </location>
</feature>
<dbReference type="InParanoid" id="E9H6A3"/>
<dbReference type="Proteomes" id="UP000000305">
    <property type="component" value="Unassembled WGS sequence"/>
</dbReference>
<dbReference type="AlphaFoldDB" id="E9H6A3"/>
<feature type="compositionally biased region" description="Basic residues" evidence="2">
    <location>
        <begin position="216"/>
        <end position="226"/>
    </location>
</feature>
<accession>E9H6A3</accession>
<reference evidence="4 5" key="1">
    <citation type="journal article" date="2011" name="Science">
        <title>The ecoresponsive genome of Daphnia pulex.</title>
        <authorList>
            <person name="Colbourne J.K."/>
            <person name="Pfrender M.E."/>
            <person name="Gilbert D."/>
            <person name="Thomas W.K."/>
            <person name="Tucker A."/>
            <person name="Oakley T.H."/>
            <person name="Tokishita S."/>
            <person name="Aerts A."/>
            <person name="Arnold G.J."/>
            <person name="Basu M.K."/>
            <person name="Bauer D.J."/>
            <person name="Caceres C.E."/>
            <person name="Carmel L."/>
            <person name="Casola C."/>
            <person name="Choi J.H."/>
            <person name="Detter J.C."/>
            <person name="Dong Q."/>
            <person name="Dusheyko S."/>
            <person name="Eads B.D."/>
            <person name="Frohlich T."/>
            <person name="Geiler-Samerotte K.A."/>
            <person name="Gerlach D."/>
            <person name="Hatcher P."/>
            <person name="Jogdeo S."/>
            <person name="Krijgsveld J."/>
            <person name="Kriventseva E.V."/>
            <person name="Kultz D."/>
            <person name="Laforsch C."/>
            <person name="Lindquist E."/>
            <person name="Lopez J."/>
            <person name="Manak J.R."/>
            <person name="Muller J."/>
            <person name="Pangilinan J."/>
            <person name="Patwardhan R.P."/>
            <person name="Pitluck S."/>
            <person name="Pritham E.J."/>
            <person name="Rechtsteiner A."/>
            <person name="Rho M."/>
            <person name="Rogozin I.B."/>
            <person name="Sakarya O."/>
            <person name="Salamov A."/>
            <person name="Schaack S."/>
            <person name="Shapiro H."/>
            <person name="Shiga Y."/>
            <person name="Skalitzky C."/>
            <person name="Smith Z."/>
            <person name="Souvorov A."/>
            <person name="Sung W."/>
            <person name="Tang Z."/>
            <person name="Tsuchiya D."/>
            <person name="Tu H."/>
            <person name="Vos H."/>
            <person name="Wang M."/>
            <person name="Wolf Y.I."/>
            <person name="Yamagata H."/>
            <person name="Yamada T."/>
            <person name="Ye Y."/>
            <person name="Shaw J.R."/>
            <person name="Andrews J."/>
            <person name="Crease T.J."/>
            <person name="Tang H."/>
            <person name="Lucas S.M."/>
            <person name="Robertson H.M."/>
            <person name="Bork P."/>
            <person name="Koonin E.V."/>
            <person name="Zdobnov E.M."/>
            <person name="Grigoriev I.V."/>
            <person name="Lynch M."/>
            <person name="Boore J.L."/>
        </authorList>
    </citation>
    <scope>NUCLEOTIDE SEQUENCE [LARGE SCALE GENOMIC DNA]</scope>
</reference>
<evidence type="ECO:0000256" key="2">
    <source>
        <dbReference type="SAM" id="MobiDB-lite"/>
    </source>
</evidence>
<dbReference type="EMBL" id="GL732597">
    <property type="protein sequence ID" value="EFX72730.1"/>
    <property type="molecule type" value="Genomic_DNA"/>
</dbReference>
<evidence type="ECO:0000313" key="4">
    <source>
        <dbReference type="EMBL" id="EFX72730.1"/>
    </source>
</evidence>
<evidence type="ECO:0000313" key="5">
    <source>
        <dbReference type="Proteomes" id="UP000000305"/>
    </source>
</evidence>
<dbReference type="KEGG" id="dpx:DAPPUDRAFT_110449"/>
<proteinExistence type="predicted"/>
<dbReference type="SMART" id="SM01218">
    <property type="entry name" value="FoP_duplication"/>
    <property type="match status" value="1"/>
</dbReference>
<dbReference type="Pfam" id="PF13865">
    <property type="entry name" value="FoP_duplication"/>
    <property type="match status" value="1"/>
</dbReference>
<dbReference type="PANTHER" id="PTHR48426">
    <property type="entry name" value="CHROMATIN TARGET OF PRMT1 PROTEIN"/>
    <property type="match status" value="1"/>
</dbReference>
<evidence type="ECO:0000259" key="3">
    <source>
        <dbReference type="SMART" id="SM01218"/>
    </source>
</evidence>
<dbReference type="OrthoDB" id="446014at2759"/>
<feature type="compositionally biased region" description="Polar residues" evidence="2">
    <location>
        <begin position="201"/>
        <end position="213"/>
    </location>
</feature>
<dbReference type="STRING" id="6669.E9H6A3"/>
<dbReference type="InterPro" id="IPR025715">
    <property type="entry name" value="FoP_C"/>
</dbReference>
<organism evidence="4 5">
    <name type="scientific">Daphnia pulex</name>
    <name type="common">Water flea</name>
    <dbReference type="NCBI Taxonomy" id="6669"/>
    <lineage>
        <taxon>Eukaryota</taxon>
        <taxon>Metazoa</taxon>
        <taxon>Ecdysozoa</taxon>
        <taxon>Arthropoda</taxon>
        <taxon>Crustacea</taxon>
        <taxon>Branchiopoda</taxon>
        <taxon>Diplostraca</taxon>
        <taxon>Cladocera</taxon>
        <taxon>Anomopoda</taxon>
        <taxon>Daphniidae</taxon>
        <taxon>Daphnia</taxon>
    </lineage>
</organism>
<name>E9H6A3_DAPPU</name>
<dbReference type="InterPro" id="IPR052656">
    <property type="entry name" value="CTOP_PRMT1"/>
</dbReference>
<protein>
    <recommendedName>
        <fullName evidence="3">Chromatin target of PRMT1 protein C-terminal domain-containing protein</fullName>
    </recommendedName>
</protein>
<keyword evidence="5" id="KW-1185">Reference proteome</keyword>
<sequence>MASGGRVPNNSTSLSLHERFSKLRSSAGGQKLAGKLQGARNNAANLQKASSKNSRLTQQMERRNASVSAALKLKKKSIKQRLGATVNTSTRFRGTATQTQRRLTTNRGAGRGSQRGSLRGSRTQGQTVTPTKIIRGRGGLKPIVSQTIVRGGGQGNKRSTRGRIISPSKKPAPVAATTNRSPTKPSRARGSVRGRRGGRGQMTSSLITGQAESRIQRGRGRGRGQRGGKGPSRGGSTLPTSPRGQTSGRGRGRGRGGSTKVSKEDLDKQLDQYMSKTRSVLDNDLESYMSKIGDVEMN</sequence>
<dbReference type="HOGENOM" id="CLU_934671_0_0_1"/>
<feature type="region of interest" description="Disordered" evidence="2">
    <location>
        <begin position="87"/>
        <end position="278"/>
    </location>
</feature>
<dbReference type="PANTHER" id="PTHR48426:SF1">
    <property type="entry name" value="CHROMATIN TARGET OF PRMT1 PROTEIN"/>
    <property type="match status" value="1"/>
</dbReference>
<feature type="compositionally biased region" description="Basic and acidic residues" evidence="2">
    <location>
        <begin position="261"/>
        <end position="270"/>
    </location>
</feature>